<feature type="compositionally biased region" description="Basic and acidic residues" evidence="3">
    <location>
        <begin position="779"/>
        <end position="793"/>
    </location>
</feature>
<dbReference type="OMA" id="WRIDGME"/>
<feature type="region of interest" description="Disordered" evidence="3">
    <location>
        <begin position="581"/>
        <end position="605"/>
    </location>
</feature>
<keyword evidence="1 2" id="KW-0175">Coiled coil</keyword>
<feature type="compositionally biased region" description="Polar residues" evidence="3">
    <location>
        <begin position="692"/>
        <end position="712"/>
    </location>
</feature>
<dbReference type="EnsemblPlants" id="ONIVA01G23180.1">
    <property type="protein sequence ID" value="ONIVA01G23180.1"/>
    <property type="gene ID" value="ONIVA01G23180"/>
</dbReference>
<dbReference type="PANTHER" id="PTHR31342">
    <property type="entry name" value="PROTEIN CHUP1, CHLOROPLASTIC"/>
    <property type="match status" value="1"/>
</dbReference>
<dbReference type="Proteomes" id="UP000006591">
    <property type="component" value="Chromosome 1"/>
</dbReference>
<protein>
    <submittedName>
        <fullName evidence="4">Uncharacterized protein</fullName>
    </submittedName>
</protein>
<dbReference type="Gramene" id="ONIVA01G23180.1">
    <property type="protein sequence ID" value="ONIVA01G23180.1"/>
    <property type="gene ID" value="ONIVA01G23180"/>
</dbReference>
<feature type="region of interest" description="Disordered" evidence="3">
    <location>
        <begin position="684"/>
        <end position="721"/>
    </location>
</feature>
<feature type="region of interest" description="Disordered" evidence="3">
    <location>
        <begin position="638"/>
        <end position="668"/>
    </location>
</feature>
<dbReference type="eggNOG" id="ENOG502QSBV">
    <property type="taxonomic scope" value="Eukaryota"/>
</dbReference>
<feature type="region of interest" description="Disordered" evidence="3">
    <location>
        <begin position="113"/>
        <end position="150"/>
    </location>
</feature>
<reference evidence="4" key="2">
    <citation type="submission" date="2018-04" db="EMBL/GenBank/DDBJ databases">
        <title>OnivRS2 (Oryza nivara Reference Sequence Version 2).</title>
        <authorList>
            <person name="Zhang J."/>
            <person name="Kudrna D."/>
            <person name="Lee S."/>
            <person name="Talag J."/>
            <person name="Rajasekar S."/>
            <person name="Welchert J."/>
            <person name="Hsing Y.-I."/>
            <person name="Wing R.A."/>
        </authorList>
    </citation>
    <scope>NUCLEOTIDE SEQUENCE [LARGE SCALE GENOMIC DNA]</scope>
</reference>
<reference evidence="4" key="1">
    <citation type="submission" date="2015-04" db="UniProtKB">
        <authorList>
            <consortium name="EnsemblPlants"/>
        </authorList>
    </citation>
    <scope>IDENTIFICATION</scope>
    <source>
        <strain evidence="4">SL10</strain>
    </source>
</reference>
<proteinExistence type="predicted"/>
<keyword evidence="5" id="KW-1185">Reference proteome</keyword>
<accession>A0A0E0FNJ9</accession>
<dbReference type="GO" id="GO:0072699">
    <property type="term" value="P:protein localization to cortical microtubule cytoskeleton"/>
    <property type="evidence" value="ECO:0007669"/>
    <property type="project" value="TreeGrafter"/>
</dbReference>
<dbReference type="PANTHER" id="PTHR31342:SF15">
    <property type="entry name" value="OS01G0580800 PROTEIN"/>
    <property type="match status" value="1"/>
</dbReference>
<evidence type="ECO:0000256" key="3">
    <source>
        <dbReference type="SAM" id="MobiDB-lite"/>
    </source>
</evidence>
<evidence type="ECO:0000313" key="5">
    <source>
        <dbReference type="Proteomes" id="UP000006591"/>
    </source>
</evidence>
<organism evidence="4">
    <name type="scientific">Oryza nivara</name>
    <name type="common">Indian wild rice</name>
    <name type="synonym">Oryza sativa f. spontanea</name>
    <dbReference type="NCBI Taxonomy" id="4536"/>
    <lineage>
        <taxon>Eukaryota</taxon>
        <taxon>Viridiplantae</taxon>
        <taxon>Streptophyta</taxon>
        <taxon>Embryophyta</taxon>
        <taxon>Tracheophyta</taxon>
        <taxon>Spermatophyta</taxon>
        <taxon>Magnoliopsida</taxon>
        <taxon>Liliopsida</taxon>
        <taxon>Poales</taxon>
        <taxon>Poaceae</taxon>
        <taxon>BOP clade</taxon>
        <taxon>Oryzoideae</taxon>
        <taxon>Oryzeae</taxon>
        <taxon>Oryzinae</taxon>
        <taxon>Oryza</taxon>
    </lineage>
</organism>
<evidence type="ECO:0000256" key="1">
    <source>
        <dbReference type="ARBA" id="ARBA00023054"/>
    </source>
</evidence>
<dbReference type="InterPro" id="IPR040265">
    <property type="entry name" value="CHUP1/IPGA1-like"/>
</dbReference>
<sequence>MGPSPVPQGPWWSWGIGEQCKWWLDRMEDGEKSNGGGDGGLRFSLQFDPGKLGLDRALLGLPVSALLGHLLGWSSQGASMAVAEGGGEGETAAGVAALASAFAVYLVATYASDHRRQPQQPRRPLRLRKRDLSPLNSSARPRALPTPDDGLRILSSNEECLETVIHGASVGAGDDEPEIVARVVMPPAADDDMAAGANAGGGGGGGDRSEKKEREEEEDEEVERLKELWLSLMEREQRLQLRQAELDELREQDATARELDRRAAAAAAVEARMLELKAASLREENRRLEEARASELDAVRGKLARAREKLAELRARVEREREEAAREAAALRARASALERSGAEREVAAAAEAAALRDRVAGMEKDGAEREGALAAEAEAARRRMAELEKNVEEREAAMAAEAAALRAANAGLEEENMELALRLQEAEQTASTVNLVIEAVVPDVAGRERRRQRFCRGSSASGMGMKAAPAGAEDVVKEAKYLRETNERLTRQIEQLHADHCAHVEELVYLKWVNACLRYELRTHDGDDGAGRISARDLSKSMSFRSSEKAKELMLKYGTHGLDGFDPSIFSPLHESVYGDGDGDDFEQRRPNGDVVVDEAPRSPSTAVAMAAAAAGAESPSRRGNKLKFLGNIKKLLPTSKKGHGRGDRRSSRKQSAAAEAEPPRDEHLEKALQWLSSHDVLDDDDSYESTPLSSCERTPLSSVTTAGSTHARSTGGAAGETAAAAASRLLEAETARARSDVGASSYGREAPSRYHALRPYHPGAGAGNVGGDGPRASPEKRELRRRSEELRSPASMFAGARDNRMHQLQSNA</sequence>
<name>A0A0E0FNJ9_ORYNI</name>
<dbReference type="GO" id="GO:0055028">
    <property type="term" value="C:cortical microtubule"/>
    <property type="evidence" value="ECO:0007669"/>
    <property type="project" value="TreeGrafter"/>
</dbReference>
<feature type="region of interest" description="Disordered" evidence="3">
    <location>
        <begin position="735"/>
        <end position="814"/>
    </location>
</feature>
<dbReference type="STRING" id="4536.A0A0E0FNJ9"/>
<dbReference type="AlphaFoldDB" id="A0A0E0FNJ9"/>
<dbReference type="HOGENOM" id="CLU_025472_0_0_1"/>
<feature type="coiled-coil region" evidence="2">
    <location>
        <begin position="473"/>
        <end position="500"/>
    </location>
</feature>
<feature type="compositionally biased region" description="Gly residues" evidence="3">
    <location>
        <begin position="766"/>
        <end position="775"/>
    </location>
</feature>
<evidence type="ECO:0000313" key="4">
    <source>
        <dbReference type="EnsemblPlants" id="ONIVA01G23180.1"/>
    </source>
</evidence>
<feature type="region of interest" description="Disordered" evidence="3">
    <location>
        <begin position="190"/>
        <end position="221"/>
    </location>
</feature>
<evidence type="ECO:0000256" key="2">
    <source>
        <dbReference type="SAM" id="Coils"/>
    </source>
</evidence>
<feature type="coiled-coil region" evidence="2">
    <location>
        <begin position="371"/>
        <end position="430"/>
    </location>
</feature>